<evidence type="ECO:0000256" key="2">
    <source>
        <dbReference type="ARBA" id="ARBA00022448"/>
    </source>
</evidence>
<dbReference type="SUPFAM" id="SSF53850">
    <property type="entry name" value="Periplasmic binding protein-like II"/>
    <property type="match status" value="1"/>
</dbReference>
<dbReference type="Proteomes" id="UP000253090">
    <property type="component" value="Unassembled WGS sequence"/>
</dbReference>
<reference evidence="5 6" key="1">
    <citation type="submission" date="2018-07" db="EMBL/GenBank/DDBJ databases">
        <title>Genomic Encyclopedia of Type Strains, Phase III (KMG-III): the genomes of soil and plant-associated and newly described type strains.</title>
        <authorList>
            <person name="Whitman W."/>
        </authorList>
    </citation>
    <scope>NUCLEOTIDE SEQUENCE [LARGE SCALE GENOMIC DNA]</scope>
    <source>
        <strain evidence="5 6">CECT 8333</strain>
    </source>
</reference>
<dbReference type="PANTHER" id="PTHR43649:SF34">
    <property type="entry name" value="ABC TRANSPORTER PERIPLASMIC-BINDING PROTEIN YCJN-RELATED"/>
    <property type="match status" value="1"/>
</dbReference>
<feature type="signal peptide" evidence="4">
    <location>
        <begin position="1"/>
        <end position="21"/>
    </location>
</feature>
<accession>A0A369B7I4</accession>
<dbReference type="PROSITE" id="PS51257">
    <property type="entry name" value="PROKAR_LIPOPROTEIN"/>
    <property type="match status" value="1"/>
</dbReference>
<protein>
    <submittedName>
        <fullName evidence="5">Carbohydrate ABC transporter substrate-binding protein (CUT1 family)</fullName>
    </submittedName>
</protein>
<dbReference type="PANTHER" id="PTHR43649">
    <property type="entry name" value="ARABINOSE-BINDING PROTEIN-RELATED"/>
    <property type="match status" value="1"/>
</dbReference>
<dbReference type="InterPro" id="IPR050490">
    <property type="entry name" value="Bact_solute-bd_prot1"/>
</dbReference>
<dbReference type="EMBL" id="QPJW01000012">
    <property type="protein sequence ID" value="RCX16497.1"/>
    <property type="molecule type" value="Genomic_DNA"/>
</dbReference>
<evidence type="ECO:0000313" key="6">
    <source>
        <dbReference type="Proteomes" id="UP000253090"/>
    </source>
</evidence>
<proteinExistence type="inferred from homology"/>
<dbReference type="OrthoDB" id="9770625at2"/>
<comment type="caution">
    <text evidence="5">The sequence shown here is derived from an EMBL/GenBank/DDBJ whole genome shotgun (WGS) entry which is preliminary data.</text>
</comment>
<keyword evidence="6" id="KW-1185">Reference proteome</keyword>
<organism evidence="5 6">
    <name type="scientific">Fontibacillus phaseoli</name>
    <dbReference type="NCBI Taxonomy" id="1416533"/>
    <lineage>
        <taxon>Bacteria</taxon>
        <taxon>Bacillati</taxon>
        <taxon>Bacillota</taxon>
        <taxon>Bacilli</taxon>
        <taxon>Bacillales</taxon>
        <taxon>Paenibacillaceae</taxon>
        <taxon>Fontibacillus</taxon>
    </lineage>
</organism>
<sequence>MKKKFNIMLLCVLTLTFVLSACGSKSADSGKPAEPKGEFKEAKVEAPDVLGIKLTDLNGGGTLGGQYKGQKIVVATRTGDFADALKNAAKYFEEASGATVEVQSFPAGNDIEKIQLDLNTGHHFDAVLMPVANVHGYAEGGLIQDLQPFINSVASPNLDLDDFIPSLWKSYGLYKGRMVAFPYKPDSQLFFYRKDLFEDPEIQKQYKDKTGKDLAVPATVEDFLSVAEFFTKKSNPDSPTKYGYSSMASKTNSRLIWQNRLAAFGGKDVDENFKPAFNNEAGLKAMQTMLELKKFAPDEWLQLGWDEANALFASGEVAMMEQWPGLYSTIDGEQSKVKGKVGFGVTPGGAPTMGGWAIAMTNTAKNPEATYKFLEYVTSKDGELLKINNTMDPTRTSNYNRPEVLESNPMYPALLDSLSAAQILVDPDVPFVSAKLNDIMENAIQGVLRGELTPQAALDDMEQNFIKEIKAVGLSL</sequence>
<dbReference type="CDD" id="cd13585">
    <property type="entry name" value="PBP2_TMBP_like"/>
    <property type="match status" value="1"/>
</dbReference>
<evidence type="ECO:0000256" key="1">
    <source>
        <dbReference type="ARBA" id="ARBA00008520"/>
    </source>
</evidence>
<gene>
    <name evidence="5" type="ORF">DFP94_112117</name>
</gene>
<keyword evidence="3 4" id="KW-0732">Signal</keyword>
<dbReference type="Pfam" id="PF13416">
    <property type="entry name" value="SBP_bac_8"/>
    <property type="match status" value="1"/>
</dbReference>
<name>A0A369B7I4_9BACL</name>
<evidence type="ECO:0000313" key="5">
    <source>
        <dbReference type="EMBL" id="RCX16497.1"/>
    </source>
</evidence>
<dbReference type="AlphaFoldDB" id="A0A369B7I4"/>
<comment type="similarity">
    <text evidence="1">Belongs to the bacterial solute-binding protein 1 family.</text>
</comment>
<evidence type="ECO:0000256" key="4">
    <source>
        <dbReference type="SAM" id="SignalP"/>
    </source>
</evidence>
<feature type="chain" id="PRO_5038655285" evidence="4">
    <location>
        <begin position="22"/>
        <end position="476"/>
    </location>
</feature>
<dbReference type="RefSeq" id="WP_114498437.1">
    <property type="nucleotide sequence ID" value="NZ_QPJW01000012.1"/>
</dbReference>
<keyword evidence="2" id="KW-0813">Transport</keyword>
<dbReference type="Gene3D" id="3.40.190.10">
    <property type="entry name" value="Periplasmic binding protein-like II"/>
    <property type="match status" value="2"/>
</dbReference>
<dbReference type="InterPro" id="IPR006059">
    <property type="entry name" value="SBP"/>
</dbReference>
<evidence type="ECO:0000256" key="3">
    <source>
        <dbReference type="ARBA" id="ARBA00022729"/>
    </source>
</evidence>